<reference evidence="2" key="1">
    <citation type="journal article" date="2019" name="Int. J. Syst. Evol. Microbiol.">
        <title>The Global Catalogue of Microorganisms (GCM) 10K type strain sequencing project: providing services to taxonomists for standard genome sequencing and annotation.</title>
        <authorList>
            <consortium name="The Broad Institute Genomics Platform"/>
            <consortium name="The Broad Institute Genome Sequencing Center for Infectious Disease"/>
            <person name="Wu L."/>
            <person name="Ma J."/>
        </authorList>
    </citation>
    <scope>NUCLEOTIDE SEQUENCE [LARGE SCALE GENOMIC DNA]</scope>
    <source>
        <strain evidence="2">CCUG 37865</strain>
    </source>
</reference>
<sequence length="117" mass="12958">MSRFIQAFFKTEDDAETVKTDLVKLKTSSIRIDHLPDAQQTMLLTPLAYGGNNSSNSSTVGGGGIVAAFTKNNGQEVSDDSPRDYTIEFEVEEEDFEAALKVIMESDGYIDRKTIER</sequence>
<dbReference type="EMBL" id="JBHSDT010000004">
    <property type="protein sequence ID" value="MFC4402640.1"/>
    <property type="molecule type" value="Genomic_DNA"/>
</dbReference>
<proteinExistence type="predicted"/>
<name>A0ABV8WT72_9BACI</name>
<evidence type="ECO:0000313" key="2">
    <source>
        <dbReference type="Proteomes" id="UP001595882"/>
    </source>
</evidence>
<evidence type="ECO:0000313" key="1">
    <source>
        <dbReference type="EMBL" id="MFC4402640.1"/>
    </source>
</evidence>
<accession>A0ABV8WT72</accession>
<dbReference type="Proteomes" id="UP001595882">
    <property type="component" value="Unassembled WGS sequence"/>
</dbReference>
<gene>
    <name evidence="1" type="ORF">ACFOY7_06100</name>
</gene>
<dbReference type="RefSeq" id="WP_390250415.1">
    <property type="nucleotide sequence ID" value="NZ_JBHSDT010000004.1"/>
</dbReference>
<keyword evidence="2" id="KW-1185">Reference proteome</keyword>
<comment type="caution">
    <text evidence="1">The sequence shown here is derived from an EMBL/GenBank/DDBJ whole genome shotgun (WGS) entry which is preliminary data.</text>
</comment>
<protein>
    <submittedName>
        <fullName evidence="1">Uncharacterized protein</fullName>
    </submittedName>
</protein>
<organism evidence="1 2">
    <name type="scientific">Gracilibacillus xinjiangensis</name>
    <dbReference type="NCBI Taxonomy" id="1193282"/>
    <lineage>
        <taxon>Bacteria</taxon>
        <taxon>Bacillati</taxon>
        <taxon>Bacillota</taxon>
        <taxon>Bacilli</taxon>
        <taxon>Bacillales</taxon>
        <taxon>Bacillaceae</taxon>
        <taxon>Gracilibacillus</taxon>
    </lineage>
</organism>